<feature type="modified residue" description="4-aspartylphosphate" evidence="6">
    <location>
        <position position="68"/>
    </location>
</feature>
<organism evidence="9 10">
    <name type="scientific">Trichlorobacter lovleyi (strain ATCC BAA-1151 / DSM 17278 / SZ)</name>
    <name type="common">Geobacter lovleyi</name>
    <dbReference type="NCBI Taxonomy" id="398767"/>
    <lineage>
        <taxon>Bacteria</taxon>
        <taxon>Pseudomonadati</taxon>
        <taxon>Thermodesulfobacteriota</taxon>
        <taxon>Desulfuromonadia</taxon>
        <taxon>Geobacterales</taxon>
        <taxon>Geobacteraceae</taxon>
        <taxon>Trichlorobacter</taxon>
    </lineage>
</organism>
<dbReference type="Gene3D" id="3.40.50.2300">
    <property type="match status" value="1"/>
</dbReference>
<evidence type="ECO:0000256" key="2">
    <source>
        <dbReference type="ARBA" id="ARBA00012438"/>
    </source>
</evidence>
<dbReference type="Gene3D" id="3.30.565.10">
    <property type="entry name" value="Histidine kinase-like ATPase, C-terminal domain"/>
    <property type="match status" value="1"/>
</dbReference>
<dbReference type="PRINTS" id="PR00344">
    <property type="entry name" value="BCTRLSENSOR"/>
</dbReference>
<dbReference type="RefSeq" id="WP_012469801.1">
    <property type="nucleotide sequence ID" value="NC_010814.1"/>
</dbReference>
<dbReference type="CDD" id="cd00082">
    <property type="entry name" value="HisKA"/>
    <property type="match status" value="1"/>
</dbReference>
<dbReference type="SUPFAM" id="SSF52172">
    <property type="entry name" value="CheY-like"/>
    <property type="match status" value="1"/>
</dbReference>
<dbReference type="GO" id="GO:0009927">
    <property type="term" value="F:histidine phosphotransfer kinase activity"/>
    <property type="evidence" value="ECO:0007669"/>
    <property type="project" value="TreeGrafter"/>
</dbReference>
<dbReference type="GO" id="GO:0005886">
    <property type="term" value="C:plasma membrane"/>
    <property type="evidence" value="ECO:0007669"/>
    <property type="project" value="TreeGrafter"/>
</dbReference>
<evidence type="ECO:0000256" key="6">
    <source>
        <dbReference type="PROSITE-ProRule" id="PRU00169"/>
    </source>
</evidence>
<feature type="domain" description="Histidine kinase" evidence="7">
    <location>
        <begin position="187"/>
        <end position="411"/>
    </location>
</feature>
<reference evidence="9 10" key="1">
    <citation type="submission" date="2008-05" db="EMBL/GenBank/DDBJ databases">
        <title>Complete sequence of chromosome of Geobacter lovleyi SZ.</title>
        <authorList>
            <consortium name="US DOE Joint Genome Institute"/>
            <person name="Lucas S."/>
            <person name="Copeland A."/>
            <person name="Lapidus A."/>
            <person name="Glavina del Rio T."/>
            <person name="Dalin E."/>
            <person name="Tice H."/>
            <person name="Bruce D."/>
            <person name="Goodwin L."/>
            <person name="Pitluck S."/>
            <person name="Chertkov O."/>
            <person name="Meincke L."/>
            <person name="Brettin T."/>
            <person name="Detter J.C."/>
            <person name="Han C."/>
            <person name="Tapia R."/>
            <person name="Kuske C.R."/>
            <person name="Schmutz J."/>
            <person name="Larimer F."/>
            <person name="Land M."/>
            <person name="Hauser L."/>
            <person name="Kyrpides N."/>
            <person name="Mikhailova N."/>
            <person name="Sung Y."/>
            <person name="Fletcher K.E."/>
            <person name="Ritalahti K.M."/>
            <person name="Loeffler F.E."/>
            <person name="Richardson P."/>
        </authorList>
    </citation>
    <scope>NUCLEOTIDE SEQUENCE [LARGE SCALE GENOMIC DNA]</scope>
    <source>
        <strain evidence="10">ATCC BAA-1151 / DSM 17278 / SZ</strain>
    </source>
</reference>
<evidence type="ECO:0000259" key="8">
    <source>
        <dbReference type="PROSITE" id="PS50110"/>
    </source>
</evidence>
<feature type="domain" description="Response regulatory" evidence="8">
    <location>
        <begin position="17"/>
        <end position="133"/>
    </location>
</feature>
<dbReference type="PANTHER" id="PTHR43047">
    <property type="entry name" value="TWO-COMPONENT HISTIDINE PROTEIN KINASE"/>
    <property type="match status" value="1"/>
</dbReference>
<evidence type="ECO:0000256" key="4">
    <source>
        <dbReference type="ARBA" id="ARBA00022679"/>
    </source>
</evidence>
<dbReference type="Pfam" id="PF00072">
    <property type="entry name" value="Response_reg"/>
    <property type="match status" value="1"/>
</dbReference>
<dbReference type="SUPFAM" id="SSF47384">
    <property type="entry name" value="Homodimeric domain of signal transducing histidine kinase"/>
    <property type="match status" value="1"/>
</dbReference>
<dbReference type="InterPro" id="IPR003594">
    <property type="entry name" value="HATPase_dom"/>
</dbReference>
<proteinExistence type="predicted"/>
<dbReference type="AlphaFoldDB" id="B3EB67"/>
<name>B3EB67_TRIL1</name>
<dbReference type="InterPro" id="IPR036097">
    <property type="entry name" value="HisK_dim/P_sf"/>
</dbReference>
<keyword evidence="5 9" id="KW-0418">Kinase</keyword>
<dbReference type="SMART" id="SM00387">
    <property type="entry name" value="HATPase_c"/>
    <property type="match status" value="1"/>
</dbReference>
<dbReference type="STRING" id="398767.Glov_1745"/>
<dbReference type="EC" id="2.7.13.3" evidence="2"/>
<gene>
    <name evidence="9" type="ordered locus">Glov_1745</name>
</gene>
<dbReference type="SMART" id="SM00448">
    <property type="entry name" value="REC"/>
    <property type="match status" value="1"/>
</dbReference>
<dbReference type="PROSITE" id="PS50109">
    <property type="entry name" value="HIS_KIN"/>
    <property type="match status" value="1"/>
</dbReference>
<dbReference type="CDD" id="cd17536">
    <property type="entry name" value="REC_YesN-like"/>
    <property type="match status" value="1"/>
</dbReference>
<sequence>MEASSTPDNLLPSIKASILLVDDEPMVLKMLQTFLEAQGYQVICAPGGHEALAIIEQQGLGIDLLITDIRMPDMNGIRLLEAVHQFLPALPALLMTGYTDFDLVVEGLKQHAFDLLFKPIDFDQLNWCISKVLAFLMTQRLEQQYRTHLEEQVAKQTKQLCEQLEMLQEAHHKASEVAELKREFLSLISHEFRTPLNGIVGAVQLLEDQGVQASQAEYLSLLKASAHRMTTLVNNLLTLAEARSAKHSTGNIINSPCMALESLESRYQTMAINTGIQFKTSCGQQASLPLQGPWDALHIIAGCLLDNAFKFTGRGGRVSCHLWAEPATTDHQEASVCVQVSDNGKGIPIACQEVIFQPFTQLEHYLTRRSEGSGIGLAIVRSICDKLGGRLTLESSPEQGSSFTCCLPFKHSTVPAP</sequence>
<dbReference type="InterPro" id="IPR011006">
    <property type="entry name" value="CheY-like_superfamily"/>
</dbReference>
<dbReference type="Gene3D" id="1.10.287.130">
    <property type="match status" value="1"/>
</dbReference>
<dbReference type="SUPFAM" id="SSF55874">
    <property type="entry name" value="ATPase domain of HSP90 chaperone/DNA topoisomerase II/histidine kinase"/>
    <property type="match status" value="1"/>
</dbReference>
<evidence type="ECO:0000256" key="3">
    <source>
        <dbReference type="ARBA" id="ARBA00022553"/>
    </source>
</evidence>
<dbReference type="SMART" id="SM00388">
    <property type="entry name" value="HisKA"/>
    <property type="match status" value="1"/>
</dbReference>
<comment type="catalytic activity">
    <reaction evidence="1">
        <text>ATP + protein L-histidine = ADP + protein N-phospho-L-histidine.</text>
        <dbReference type="EC" id="2.7.13.3"/>
    </reaction>
</comment>
<keyword evidence="10" id="KW-1185">Reference proteome</keyword>
<dbReference type="InterPro" id="IPR004358">
    <property type="entry name" value="Sig_transdc_His_kin-like_C"/>
</dbReference>
<accession>B3EB67</accession>
<dbReference type="KEGG" id="glo:Glov_1745"/>
<keyword evidence="4" id="KW-0808">Transferase</keyword>
<evidence type="ECO:0000256" key="1">
    <source>
        <dbReference type="ARBA" id="ARBA00000085"/>
    </source>
</evidence>
<dbReference type="InterPro" id="IPR005467">
    <property type="entry name" value="His_kinase_dom"/>
</dbReference>
<dbReference type="GO" id="GO:0000155">
    <property type="term" value="F:phosphorelay sensor kinase activity"/>
    <property type="evidence" value="ECO:0007669"/>
    <property type="project" value="InterPro"/>
</dbReference>
<dbReference type="PANTHER" id="PTHR43047:SF72">
    <property type="entry name" value="OSMOSENSING HISTIDINE PROTEIN KINASE SLN1"/>
    <property type="match status" value="1"/>
</dbReference>
<dbReference type="Proteomes" id="UP000002420">
    <property type="component" value="Chromosome"/>
</dbReference>
<dbReference type="OrthoDB" id="9787818at2"/>
<dbReference type="Pfam" id="PF00512">
    <property type="entry name" value="HisKA"/>
    <property type="match status" value="1"/>
</dbReference>
<evidence type="ECO:0000256" key="5">
    <source>
        <dbReference type="ARBA" id="ARBA00022777"/>
    </source>
</evidence>
<dbReference type="EMBL" id="CP001089">
    <property type="protein sequence ID" value="ACD95461.1"/>
    <property type="molecule type" value="Genomic_DNA"/>
</dbReference>
<dbReference type="InterPro" id="IPR036890">
    <property type="entry name" value="HATPase_C_sf"/>
</dbReference>
<dbReference type="Pfam" id="PF02518">
    <property type="entry name" value="HATPase_c"/>
    <property type="match status" value="1"/>
</dbReference>
<protein>
    <recommendedName>
        <fullName evidence="2">histidine kinase</fullName>
        <ecNumber evidence="2">2.7.13.3</ecNumber>
    </recommendedName>
</protein>
<dbReference type="InterPro" id="IPR001789">
    <property type="entry name" value="Sig_transdc_resp-reg_receiver"/>
</dbReference>
<evidence type="ECO:0000313" key="9">
    <source>
        <dbReference type="EMBL" id="ACD95461.1"/>
    </source>
</evidence>
<dbReference type="HOGENOM" id="CLU_000445_114_72_7"/>
<evidence type="ECO:0000313" key="10">
    <source>
        <dbReference type="Proteomes" id="UP000002420"/>
    </source>
</evidence>
<dbReference type="InterPro" id="IPR003661">
    <property type="entry name" value="HisK_dim/P_dom"/>
</dbReference>
<evidence type="ECO:0000259" key="7">
    <source>
        <dbReference type="PROSITE" id="PS50109"/>
    </source>
</evidence>
<dbReference type="PROSITE" id="PS50110">
    <property type="entry name" value="RESPONSE_REGULATORY"/>
    <property type="match status" value="1"/>
</dbReference>
<keyword evidence="3 6" id="KW-0597">Phosphoprotein</keyword>
<dbReference type="eggNOG" id="COG2205">
    <property type="taxonomic scope" value="Bacteria"/>
</dbReference>